<evidence type="ECO:0000313" key="2">
    <source>
        <dbReference type="EMBL" id="KAF2822264.1"/>
    </source>
</evidence>
<dbReference type="GO" id="GO:0003676">
    <property type="term" value="F:nucleic acid binding"/>
    <property type="evidence" value="ECO:0007669"/>
    <property type="project" value="InterPro"/>
</dbReference>
<accession>A0A6A6ZPC2</accession>
<dbReference type="Gene3D" id="3.30.420.10">
    <property type="entry name" value="Ribonuclease H-like superfamily/Ribonuclease H"/>
    <property type="match status" value="1"/>
</dbReference>
<gene>
    <name evidence="2" type="ORF">CC86DRAFT_425885</name>
</gene>
<dbReference type="SMART" id="SM01163">
    <property type="entry name" value="DUF1785"/>
    <property type="match status" value="1"/>
</dbReference>
<dbReference type="InterPro" id="IPR036397">
    <property type="entry name" value="RNaseH_sf"/>
</dbReference>
<dbReference type="InterPro" id="IPR014811">
    <property type="entry name" value="ArgoL1"/>
</dbReference>
<dbReference type="SMART" id="SM00950">
    <property type="entry name" value="Piwi"/>
    <property type="match status" value="1"/>
</dbReference>
<organism evidence="2 3">
    <name type="scientific">Ophiobolus disseminans</name>
    <dbReference type="NCBI Taxonomy" id="1469910"/>
    <lineage>
        <taxon>Eukaryota</taxon>
        <taxon>Fungi</taxon>
        <taxon>Dikarya</taxon>
        <taxon>Ascomycota</taxon>
        <taxon>Pezizomycotina</taxon>
        <taxon>Dothideomycetes</taxon>
        <taxon>Pleosporomycetidae</taxon>
        <taxon>Pleosporales</taxon>
        <taxon>Pleosporineae</taxon>
        <taxon>Phaeosphaeriaceae</taxon>
        <taxon>Ophiobolus</taxon>
    </lineage>
</organism>
<dbReference type="InterPro" id="IPR036085">
    <property type="entry name" value="PAZ_dom_sf"/>
</dbReference>
<dbReference type="SUPFAM" id="SSF53098">
    <property type="entry name" value="Ribonuclease H-like"/>
    <property type="match status" value="1"/>
</dbReference>
<keyword evidence="3" id="KW-1185">Reference proteome</keyword>
<dbReference type="Gene3D" id="2.170.260.10">
    <property type="entry name" value="paz domain"/>
    <property type="match status" value="1"/>
</dbReference>
<evidence type="ECO:0000259" key="1">
    <source>
        <dbReference type="PROSITE" id="PS50822"/>
    </source>
</evidence>
<proteinExistence type="predicted"/>
<dbReference type="Proteomes" id="UP000799424">
    <property type="component" value="Unassembled WGS sequence"/>
</dbReference>
<dbReference type="AlphaFoldDB" id="A0A6A6ZPC2"/>
<dbReference type="Pfam" id="PF02171">
    <property type="entry name" value="Piwi"/>
    <property type="match status" value="1"/>
</dbReference>
<dbReference type="EMBL" id="MU006235">
    <property type="protein sequence ID" value="KAF2822264.1"/>
    <property type="molecule type" value="Genomic_DNA"/>
</dbReference>
<sequence>MQNKTQDVYANGFEITLNDESVFHEFHITGIPGGQSKRMTKMFVDTAIEKSTVLNKYRDYFAADDTNTIIAWKDVRDPFKGKTTSKVDTTAGFHLVDIKDGDESISLYLQHTHEVDIASLRRYVASEQGDEGFNLIVWDETATVKSLNIDIAKCFDGHTFRLGSNKFFLDTGSSPLKDSPLCTIRGYYFSTRPRMGKILLTVNSCTSAFFRPLPLSELMTDTNKKLFSKNYPSMLTGLRVFIEYDRVGKDKAKVTDINNTENRIKRICELGVACNKEEFTWKKRDQKGVVVSEQKIDVASYLADEYDVQLQQPELAAVNLGSSLKPSWFPPERLMILSYQQIRDAFNEFVEEQGLVKTTGKTTEKPTAKLITVICTKRHHTRFYPINKGNMQAINNNCKPGLLVERSVVHPYFTDFYLQSHNGIKGTAKPAHYFVLVDEMEIGLLELQYLTHNLCHTYVRATMGVSYAAPAYYADRLCERARCYLCDFFSPSQATREKYATYRRDLEREKGLRPLPETPEDTDAGVWWDGIRTKKKEVAKEMEDYTWNQAHHRFFAMAEQRPGKRDYNKKKCDALKETMYWM</sequence>
<dbReference type="PROSITE" id="PS50822">
    <property type="entry name" value="PIWI"/>
    <property type="match status" value="1"/>
</dbReference>
<reference evidence="2" key="1">
    <citation type="journal article" date="2020" name="Stud. Mycol.">
        <title>101 Dothideomycetes genomes: a test case for predicting lifestyles and emergence of pathogens.</title>
        <authorList>
            <person name="Haridas S."/>
            <person name="Albert R."/>
            <person name="Binder M."/>
            <person name="Bloem J."/>
            <person name="Labutti K."/>
            <person name="Salamov A."/>
            <person name="Andreopoulos B."/>
            <person name="Baker S."/>
            <person name="Barry K."/>
            <person name="Bills G."/>
            <person name="Bluhm B."/>
            <person name="Cannon C."/>
            <person name="Castanera R."/>
            <person name="Culley D."/>
            <person name="Daum C."/>
            <person name="Ezra D."/>
            <person name="Gonzalez J."/>
            <person name="Henrissat B."/>
            <person name="Kuo A."/>
            <person name="Liang C."/>
            <person name="Lipzen A."/>
            <person name="Lutzoni F."/>
            <person name="Magnuson J."/>
            <person name="Mondo S."/>
            <person name="Nolan M."/>
            <person name="Ohm R."/>
            <person name="Pangilinan J."/>
            <person name="Park H.-J."/>
            <person name="Ramirez L."/>
            <person name="Alfaro M."/>
            <person name="Sun H."/>
            <person name="Tritt A."/>
            <person name="Yoshinaga Y."/>
            <person name="Zwiers L.-H."/>
            <person name="Turgeon B."/>
            <person name="Goodwin S."/>
            <person name="Spatafora J."/>
            <person name="Crous P."/>
            <person name="Grigoriev I."/>
        </authorList>
    </citation>
    <scope>NUCLEOTIDE SEQUENCE</scope>
    <source>
        <strain evidence="2">CBS 113818</strain>
    </source>
</reference>
<dbReference type="OrthoDB" id="10252740at2759"/>
<name>A0A6A6ZPC2_9PLEO</name>
<evidence type="ECO:0000313" key="3">
    <source>
        <dbReference type="Proteomes" id="UP000799424"/>
    </source>
</evidence>
<dbReference type="SUPFAM" id="SSF101690">
    <property type="entry name" value="PAZ domain"/>
    <property type="match status" value="1"/>
</dbReference>
<dbReference type="InterPro" id="IPR012337">
    <property type="entry name" value="RNaseH-like_sf"/>
</dbReference>
<dbReference type="PANTHER" id="PTHR22891">
    <property type="entry name" value="EUKARYOTIC TRANSLATION INITIATION FACTOR 2C"/>
    <property type="match status" value="1"/>
</dbReference>
<dbReference type="Pfam" id="PF08699">
    <property type="entry name" value="ArgoL1"/>
    <property type="match status" value="1"/>
</dbReference>
<feature type="domain" description="Piwi" evidence="1">
    <location>
        <begin position="365"/>
        <end position="486"/>
    </location>
</feature>
<protein>
    <recommendedName>
        <fullName evidence="1">Piwi domain-containing protein</fullName>
    </recommendedName>
</protein>
<dbReference type="InterPro" id="IPR003165">
    <property type="entry name" value="Piwi"/>
</dbReference>